<evidence type="ECO:0000313" key="8">
    <source>
        <dbReference type="EnsemblMetazoa" id="CLYHEMP004064.1"/>
    </source>
</evidence>
<evidence type="ECO:0000259" key="7">
    <source>
        <dbReference type="Pfam" id="PF15711"/>
    </source>
</evidence>
<dbReference type="PROSITE" id="PS52031">
    <property type="entry name" value="GG_LECTIN"/>
    <property type="match status" value="1"/>
</dbReference>
<dbReference type="RefSeq" id="XP_066923126.1">
    <property type="nucleotide sequence ID" value="XM_067067025.1"/>
</dbReference>
<comment type="subcellular location">
    <subcellularLocation>
        <location evidence="1">Secreted</location>
    </subcellularLocation>
</comment>
<dbReference type="GeneID" id="136810467"/>
<evidence type="ECO:0000256" key="4">
    <source>
        <dbReference type="ARBA" id="ARBA00022729"/>
    </source>
</evidence>
<proteinExistence type="inferred from homology"/>
<feature type="signal peptide" evidence="6">
    <location>
        <begin position="1"/>
        <end position="17"/>
    </location>
</feature>
<keyword evidence="4 6" id="KW-0732">Signal</keyword>
<evidence type="ECO:0000256" key="2">
    <source>
        <dbReference type="ARBA" id="ARBA00010905"/>
    </source>
</evidence>
<feature type="domain" description="ILEI/PANDER" evidence="7">
    <location>
        <begin position="58"/>
        <end position="148"/>
    </location>
</feature>
<keyword evidence="5" id="KW-1015">Disulfide bond</keyword>
<comment type="similarity">
    <text evidence="2">Belongs to the FAM3 family.</text>
</comment>
<dbReference type="EnsemblMetazoa" id="CLYHEMT004064.1">
    <property type="protein sequence ID" value="CLYHEMP004064.1"/>
    <property type="gene ID" value="CLYHEMG004064"/>
</dbReference>
<evidence type="ECO:0000313" key="9">
    <source>
        <dbReference type="Proteomes" id="UP000594262"/>
    </source>
</evidence>
<evidence type="ECO:0000256" key="3">
    <source>
        <dbReference type="ARBA" id="ARBA00022525"/>
    </source>
</evidence>
<feature type="chain" id="PRO_5029579535" description="ILEI/PANDER domain-containing protein" evidence="6">
    <location>
        <begin position="18"/>
        <end position="335"/>
    </location>
</feature>
<accession>A0A7M5TZM1</accession>
<evidence type="ECO:0000256" key="1">
    <source>
        <dbReference type="ARBA" id="ARBA00004613"/>
    </source>
</evidence>
<name>A0A7M5TZM1_9CNID</name>
<reference evidence="8" key="1">
    <citation type="submission" date="2021-01" db="UniProtKB">
        <authorList>
            <consortium name="EnsemblMetazoa"/>
        </authorList>
    </citation>
    <scope>IDENTIFICATION</scope>
</reference>
<evidence type="ECO:0000256" key="6">
    <source>
        <dbReference type="SAM" id="SignalP"/>
    </source>
</evidence>
<keyword evidence="9" id="KW-1185">Reference proteome</keyword>
<sequence length="335" mass="36845">MNLFVCLLLACLVVVNTQNVPLGFTYSILSEGCNDRKVAGCGLASIYRNGGQLSLRRRGYNFVAFSSVTGNYHSRASFDTFANKDACRQMYNWIRSRPTQTVVLGAIQDEGSVQFVPGYCDKALELIGGQKPFQRQYRGSFAIAGYRGLPKPYWARQQKLLSSEGPLRMSGFVQIPVGGISYRVFSQGCEDPGIPSGTCGVARINLNNQFATNLAPRGRGYNFVAINSKSGLVLESRSFDTFCCSINCKRMYDWIKALNPQTIVLGAIQDEANSKFNNDCKNALALIGASYSSGYRGSHSIIGYRGNPKPTWIRHSQRTKTNGPTVLSGYIQIPV</sequence>
<dbReference type="GO" id="GO:0005576">
    <property type="term" value="C:extracellular region"/>
    <property type="evidence" value="ECO:0007669"/>
    <property type="project" value="UniProtKB-SubCell"/>
</dbReference>
<dbReference type="InterPro" id="IPR039220">
    <property type="entry name" value="FAM3"/>
</dbReference>
<protein>
    <recommendedName>
        <fullName evidence="7">ILEI/PANDER domain-containing protein</fullName>
    </recommendedName>
</protein>
<dbReference type="OrthoDB" id="5951865at2759"/>
<keyword evidence="3" id="KW-0964">Secreted</keyword>
<dbReference type="AlphaFoldDB" id="A0A7M5TZM1"/>
<evidence type="ECO:0000256" key="5">
    <source>
        <dbReference type="ARBA" id="ARBA00023157"/>
    </source>
</evidence>
<dbReference type="Pfam" id="PF15711">
    <property type="entry name" value="ILEI"/>
    <property type="match status" value="2"/>
</dbReference>
<feature type="domain" description="ILEI/PANDER" evidence="7">
    <location>
        <begin position="219"/>
        <end position="307"/>
    </location>
</feature>
<dbReference type="PANTHER" id="PTHR14592">
    <property type="entry name" value="UNCHARACTERIZED FAM3"/>
    <property type="match status" value="1"/>
</dbReference>
<organism evidence="8 9">
    <name type="scientific">Clytia hemisphaerica</name>
    <dbReference type="NCBI Taxonomy" id="252671"/>
    <lineage>
        <taxon>Eukaryota</taxon>
        <taxon>Metazoa</taxon>
        <taxon>Cnidaria</taxon>
        <taxon>Hydrozoa</taxon>
        <taxon>Hydroidolina</taxon>
        <taxon>Leptothecata</taxon>
        <taxon>Obeliida</taxon>
        <taxon>Clytiidae</taxon>
        <taxon>Clytia</taxon>
    </lineage>
</organism>
<dbReference type="InterPro" id="IPR039477">
    <property type="entry name" value="ILEI/PANDER_dom"/>
</dbReference>
<dbReference type="Proteomes" id="UP000594262">
    <property type="component" value="Unplaced"/>
</dbReference>